<keyword evidence="2" id="KW-0456">Lyase</keyword>
<dbReference type="PANTHER" id="PTHR42905">
    <property type="entry name" value="PHOSPHOENOLPYRUVATE CARBOXYLASE"/>
    <property type="match status" value="1"/>
</dbReference>
<dbReference type="InterPro" id="IPR040442">
    <property type="entry name" value="Pyrv_kinase-like_dom_sf"/>
</dbReference>
<dbReference type="RefSeq" id="XP_002483101.1">
    <property type="nucleotide sequence ID" value="XM_002483056.1"/>
</dbReference>
<dbReference type="PhylomeDB" id="B8MG00"/>
<dbReference type="STRING" id="441959.B8MG00"/>
<dbReference type="GeneID" id="8102781"/>
<dbReference type="GO" id="GO:0046421">
    <property type="term" value="F:methylisocitrate lyase activity"/>
    <property type="evidence" value="ECO:0007669"/>
    <property type="project" value="UniProtKB-EC"/>
</dbReference>
<dbReference type="InterPro" id="IPR018523">
    <property type="entry name" value="Isocitrate_lyase_ph_CS"/>
</dbReference>
<reference evidence="3" key="1">
    <citation type="journal article" date="2015" name="Genome Announc.">
        <title>Genome sequence of the AIDS-associated pathogen Penicillium marneffei (ATCC18224) and its near taxonomic relative Talaromyces stipitatus (ATCC10500).</title>
        <authorList>
            <person name="Nierman W.C."/>
            <person name="Fedorova-Abrams N.D."/>
            <person name="Andrianopoulos A."/>
        </authorList>
    </citation>
    <scope>NUCLEOTIDE SEQUENCE [LARGE SCALE GENOMIC DNA]</scope>
    <source>
        <strain evidence="3">ATCC 10500 / CBS 375.48 / QM 6759 / NRRL 1006</strain>
    </source>
</reference>
<keyword evidence="3" id="KW-1185">Reference proteome</keyword>
<dbReference type="Gene3D" id="3.20.20.60">
    <property type="entry name" value="Phosphoenolpyruvate-binding domains"/>
    <property type="match status" value="1"/>
</dbReference>
<proteinExistence type="predicted"/>
<dbReference type="SUPFAM" id="SSF51621">
    <property type="entry name" value="Phosphoenolpyruvate/pyruvate domain"/>
    <property type="match status" value="1"/>
</dbReference>
<accession>B8MG00</accession>
<dbReference type="InParanoid" id="B8MG00"/>
<dbReference type="InterPro" id="IPR015813">
    <property type="entry name" value="Pyrv/PenolPyrv_kinase-like_dom"/>
</dbReference>
<dbReference type="Pfam" id="PF13714">
    <property type="entry name" value="PEP_mutase"/>
    <property type="match status" value="1"/>
</dbReference>
<evidence type="ECO:0000313" key="2">
    <source>
        <dbReference type="EMBL" id="EED15867.1"/>
    </source>
</evidence>
<dbReference type="PANTHER" id="PTHR42905:SF2">
    <property type="entry name" value="PHOSPHOENOLPYRUVATE CARBOXYLASE FAMILY PROTEIN"/>
    <property type="match status" value="1"/>
</dbReference>
<evidence type="ECO:0000256" key="1">
    <source>
        <dbReference type="ARBA" id="ARBA00001050"/>
    </source>
</evidence>
<sequence length="360" mass="39124">MIFTIPGLYIVDHHRCAGWLQSNVLLPVAGRWQRRPGAAVKCRLDPDNPQLHCEITSIINLTMSQSAQKLRQLLSDPDKIIVGPGVYDGLTARMALAAKFDTLYMTGAGTSMSRLGLADLGLATQTEMKENAEMIANLDPSVPLIADADTGYGGSANVRRTVAKYISAGVAGLHLEDQVVNKRCGHLAGKQIVSRDEYYSRIRAAVNMRRQLGSDIVIIARTDALQSLGFDEALARLKEAVAIGADVAFMEAIQTREQAIQVCNAFKEAGTPVMYGMVQGSKSPHFTIQEAKDIGIKIIVYAGVCLVPVYIGVSRALKKLKEDGDTEAYDSEITPHDLFNVCGMKELMEFDRQAAISHAS</sequence>
<dbReference type="AlphaFoldDB" id="B8MG00"/>
<gene>
    <name evidence="2" type="ORF">TSTA_009850</name>
</gene>
<dbReference type="VEuPathDB" id="FungiDB:TSTA_009850"/>
<comment type="catalytic activity">
    <reaction evidence="1">
        <text>(2S,3R)-3-hydroxybutane-1,2,3-tricarboxylate = pyruvate + succinate</text>
        <dbReference type="Rhea" id="RHEA:16809"/>
        <dbReference type="ChEBI" id="CHEBI:15361"/>
        <dbReference type="ChEBI" id="CHEBI:30031"/>
        <dbReference type="ChEBI" id="CHEBI:57429"/>
        <dbReference type="EC" id="4.1.3.30"/>
    </reaction>
</comment>
<dbReference type="InterPro" id="IPR039556">
    <property type="entry name" value="ICL/PEPM"/>
</dbReference>
<dbReference type="EMBL" id="EQ962656">
    <property type="protein sequence ID" value="EED15867.1"/>
    <property type="molecule type" value="Genomic_DNA"/>
</dbReference>
<dbReference type="Proteomes" id="UP000001745">
    <property type="component" value="Unassembled WGS sequence"/>
</dbReference>
<name>B8MG00_TALSN</name>
<dbReference type="HOGENOM" id="CLU_027389_3_0_1"/>
<dbReference type="OrthoDB" id="1923844at2759"/>
<dbReference type="CDD" id="cd00377">
    <property type="entry name" value="ICL_PEPM"/>
    <property type="match status" value="1"/>
</dbReference>
<organism evidence="2 3">
    <name type="scientific">Talaromyces stipitatus (strain ATCC 10500 / CBS 375.48 / QM 6759 / NRRL 1006)</name>
    <name type="common">Penicillium stipitatum</name>
    <dbReference type="NCBI Taxonomy" id="441959"/>
    <lineage>
        <taxon>Eukaryota</taxon>
        <taxon>Fungi</taxon>
        <taxon>Dikarya</taxon>
        <taxon>Ascomycota</taxon>
        <taxon>Pezizomycotina</taxon>
        <taxon>Eurotiomycetes</taxon>
        <taxon>Eurotiomycetidae</taxon>
        <taxon>Eurotiales</taxon>
        <taxon>Trichocomaceae</taxon>
        <taxon>Talaromyces</taxon>
        <taxon>Talaromyces sect. Talaromyces</taxon>
    </lineage>
</organism>
<dbReference type="PROSITE" id="PS00161">
    <property type="entry name" value="ISOCITRATE_LYASE"/>
    <property type="match status" value="1"/>
</dbReference>
<dbReference type="OMA" id="HQNAAMI"/>
<evidence type="ECO:0000313" key="3">
    <source>
        <dbReference type="Proteomes" id="UP000001745"/>
    </source>
</evidence>
<dbReference type="eggNOG" id="KOG1260">
    <property type="taxonomic scope" value="Eukaryota"/>
</dbReference>
<protein>
    <submittedName>
        <fullName evidence="2">Isocitrate lyase/malate synthase, putative</fullName>
    </submittedName>
</protein>